<gene>
    <name evidence="1" type="ORF">EUX98_g2478</name>
</gene>
<accession>A0A4S4N1V5</accession>
<evidence type="ECO:0000313" key="1">
    <source>
        <dbReference type="EMBL" id="THH31721.1"/>
    </source>
</evidence>
<evidence type="ECO:0000313" key="2">
    <source>
        <dbReference type="Proteomes" id="UP000308730"/>
    </source>
</evidence>
<comment type="caution">
    <text evidence="1">The sequence shown here is derived from an EMBL/GenBank/DDBJ whole genome shotgun (WGS) entry which is preliminary data.</text>
</comment>
<reference evidence="1 2" key="1">
    <citation type="submission" date="2019-02" db="EMBL/GenBank/DDBJ databases">
        <title>Genome sequencing of the rare red list fungi Antrodiella citrinella (Flaviporus citrinellus).</title>
        <authorList>
            <person name="Buettner E."/>
            <person name="Kellner H."/>
        </authorList>
    </citation>
    <scope>NUCLEOTIDE SEQUENCE [LARGE SCALE GENOMIC DNA]</scope>
    <source>
        <strain evidence="1 2">DSM 108506</strain>
    </source>
</reference>
<organism evidence="1 2">
    <name type="scientific">Antrodiella citrinella</name>
    <dbReference type="NCBI Taxonomy" id="2447956"/>
    <lineage>
        <taxon>Eukaryota</taxon>
        <taxon>Fungi</taxon>
        <taxon>Dikarya</taxon>
        <taxon>Basidiomycota</taxon>
        <taxon>Agaricomycotina</taxon>
        <taxon>Agaricomycetes</taxon>
        <taxon>Polyporales</taxon>
        <taxon>Steccherinaceae</taxon>
        <taxon>Antrodiella</taxon>
    </lineage>
</organism>
<keyword evidence="2" id="KW-1185">Reference proteome</keyword>
<name>A0A4S4N1V5_9APHY</name>
<dbReference type="EMBL" id="SGPM01000039">
    <property type="protein sequence ID" value="THH31721.1"/>
    <property type="molecule type" value="Genomic_DNA"/>
</dbReference>
<dbReference type="AlphaFoldDB" id="A0A4S4N1V5"/>
<proteinExistence type="predicted"/>
<dbReference type="Proteomes" id="UP000308730">
    <property type="component" value="Unassembled WGS sequence"/>
</dbReference>
<sequence>MELVAALYDHCVQLELFTQDGLSSSSELRELFAEYVIAYISCSPQSLDRTLHTVMTVLSALPAWEQTNIMNKVVLRFTRLPDTVLSAQQLYRTMQQYNVVISSTVVRNVAQALAQANHLEDALTYISVTSDTLSLNLKFDVLASILKVVAYNERETNSKLALNHSFASQLVKIMAHILAAHKVPLTYLTNWEKSLQALARASNASHVVAIAKDLMRGHTESTFPTVFWTSIFRSLLKQRHFRTSSQLLSHLQLYEHFYSKETQLKWKDMLHRHFLRKTAADSTKVFKGLVARDGGRMHKQSRMRPQAVLTLRLPKLLFMMERLEAEPCITTCKALVRAGRIEAAKRLRLEIFVRMQEQDAVQVAANQKLKWPSAAQMHTILGNLILGAVSLPSRRGKRRVQKTHSTFEELVREGGFVPDRVSVNILLKSLLQWKKGEVDWLVVRRLMDGLVRSGYPVYGVVQEGESPFGTTPAVDAGALVSTKTGTTIETSELDMLISAHYGGPISWRRHVRPLYKMIIKALYVRGDTEGAKKVLAILKAGNAKYNENMVAKGRAMVEKRRAQGAA</sequence>
<dbReference type="OrthoDB" id="2799544at2759"/>
<protein>
    <submittedName>
        <fullName evidence="1">Uncharacterized protein</fullName>
    </submittedName>
</protein>